<feature type="domain" description="Glycosyl transferase family 1" evidence="2">
    <location>
        <begin position="127"/>
        <end position="283"/>
    </location>
</feature>
<dbReference type="Proteomes" id="UP000218542">
    <property type="component" value="Unassembled WGS sequence"/>
</dbReference>
<evidence type="ECO:0000256" key="1">
    <source>
        <dbReference type="ARBA" id="ARBA00022679"/>
    </source>
</evidence>
<dbReference type="EMBL" id="BAOS01000011">
    <property type="protein sequence ID" value="GAX60437.1"/>
    <property type="molecule type" value="Genomic_DNA"/>
</dbReference>
<dbReference type="GO" id="GO:0009103">
    <property type="term" value="P:lipopolysaccharide biosynthetic process"/>
    <property type="evidence" value="ECO:0007669"/>
    <property type="project" value="TreeGrafter"/>
</dbReference>
<keyword evidence="4" id="KW-1185">Reference proteome</keyword>
<dbReference type="PANTHER" id="PTHR46401:SF2">
    <property type="entry name" value="GLYCOSYLTRANSFERASE WBBK-RELATED"/>
    <property type="match status" value="1"/>
</dbReference>
<dbReference type="PANTHER" id="PTHR46401">
    <property type="entry name" value="GLYCOSYLTRANSFERASE WBBK-RELATED"/>
    <property type="match status" value="1"/>
</dbReference>
<dbReference type="GO" id="GO:0016757">
    <property type="term" value="F:glycosyltransferase activity"/>
    <property type="evidence" value="ECO:0007669"/>
    <property type="project" value="InterPro"/>
</dbReference>
<evidence type="ECO:0000259" key="2">
    <source>
        <dbReference type="Pfam" id="PF00534"/>
    </source>
</evidence>
<name>A0A286TX25_9BACT</name>
<proteinExistence type="predicted"/>
<reference evidence="4" key="1">
    <citation type="journal article" date="2017" name="Environ. Microbiol. Rep.">
        <title>Genetic Diversity of Marine Anaerobic Ammonium-Oxidizing Bacteria as Revealed by Genomic and Proteomic Analyses of 'Candidatus Scalindua japonica'.</title>
        <authorList>
            <person name="Oshiki M."/>
            <person name="Mizuto K."/>
            <person name="Kimura Z."/>
            <person name="Kindaichi T."/>
            <person name="Satoh H."/>
            <person name="Okabe S."/>
        </authorList>
    </citation>
    <scope>NUCLEOTIDE SEQUENCE [LARGE SCALE GENOMIC DNA]</scope>
    <source>
        <strain evidence="4">husup-a2</strain>
    </source>
</reference>
<organism evidence="3 4">
    <name type="scientific">Candidatus Scalindua japonica</name>
    <dbReference type="NCBI Taxonomy" id="1284222"/>
    <lineage>
        <taxon>Bacteria</taxon>
        <taxon>Pseudomonadati</taxon>
        <taxon>Planctomycetota</taxon>
        <taxon>Candidatus Brocadiia</taxon>
        <taxon>Candidatus Brocadiales</taxon>
        <taxon>Candidatus Scalinduaceae</taxon>
        <taxon>Candidatus Scalindua</taxon>
    </lineage>
</organism>
<dbReference type="Pfam" id="PF00534">
    <property type="entry name" value="Glycos_transf_1"/>
    <property type="match status" value="1"/>
</dbReference>
<keyword evidence="1 3" id="KW-0808">Transferase</keyword>
<comment type="caution">
    <text evidence="3">The sequence shown here is derived from an EMBL/GenBank/DDBJ whole genome shotgun (WGS) entry which is preliminary data.</text>
</comment>
<dbReference type="CDD" id="cd03809">
    <property type="entry name" value="GT4_MtfB-like"/>
    <property type="match status" value="1"/>
</dbReference>
<evidence type="ECO:0000313" key="4">
    <source>
        <dbReference type="Proteomes" id="UP000218542"/>
    </source>
</evidence>
<evidence type="ECO:0000313" key="3">
    <source>
        <dbReference type="EMBL" id="GAX60437.1"/>
    </source>
</evidence>
<dbReference type="Gene3D" id="3.40.50.2000">
    <property type="entry name" value="Glycogen Phosphorylase B"/>
    <property type="match status" value="2"/>
</dbReference>
<gene>
    <name evidence="3" type="ORF">SCALIN_C11_0048</name>
</gene>
<dbReference type="SUPFAM" id="SSF53756">
    <property type="entry name" value="UDP-Glycosyltransferase/glycogen phosphorylase"/>
    <property type="match status" value="1"/>
</dbReference>
<protein>
    <submittedName>
        <fullName evidence="3">Glycosyl transferase group 1</fullName>
    </submittedName>
</protein>
<dbReference type="InterPro" id="IPR001296">
    <property type="entry name" value="Glyco_trans_1"/>
</dbReference>
<dbReference type="AlphaFoldDB" id="A0A286TX25"/>
<accession>A0A286TX25</accession>
<sequence length="308" mass="34473">MWKMTRTVAQQSLDLLFFPSVDSYFFVTKPKHRVVTIHDVIPELYPDLTVLNSGHRFLRRAKVCLALRQAEYVLTGSTFMQEHLQQVFKLPKERIGVVPYGADSTFGLPTKRSDVQRMVSKRHGFTLPYLLYVGDNGPHKNLGVLISSFRRLKQKRLQDTLSLVIISPEDSLPPGINPTCAKDNPGEEEYIYHLGFQPDNDLKALYQGAEALIVPSIMEGFGLPGIEAVSCGTPIIATTESPLPELLGGAVIAVGPKNEQDIEMAMISLLEEQGLAQQLRHSAIALSEKFRWSNSAEQLIKLFRLWVS</sequence>